<evidence type="ECO:0000313" key="1">
    <source>
        <dbReference type="EMBL" id="TPE54994.1"/>
    </source>
</evidence>
<keyword evidence="2" id="KW-1185">Reference proteome</keyword>
<comment type="caution">
    <text evidence="1">The sequence shown here is derived from an EMBL/GenBank/DDBJ whole genome shotgun (WGS) entry which is preliminary data.</text>
</comment>
<dbReference type="Proteomes" id="UP000315901">
    <property type="component" value="Unassembled WGS sequence"/>
</dbReference>
<reference evidence="1 2" key="1">
    <citation type="submission" date="2019-06" db="EMBL/GenBank/DDBJ databases">
        <title>A novel bacterium of genus Marinomonas, isolated from coastal sand.</title>
        <authorList>
            <person name="Huang H."/>
            <person name="Mo K."/>
            <person name="Hu Y."/>
        </authorList>
    </citation>
    <scope>NUCLEOTIDE SEQUENCE [LARGE SCALE GENOMIC DNA]</scope>
    <source>
        <strain evidence="1 2">HB171799</strain>
    </source>
</reference>
<protein>
    <submittedName>
        <fullName evidence="1">DUF3080 domain-containing protein</fullName>
    </submittedName>
</protein>
<proteinExistence type="predicted"/>
<organism evidence="1 2">
    <name type="scientific">Maribrevibacterium harenarium</name>
    <dbReference type="NCBI Taxonomy" id="2589817"/>
    <lineage>
        <taxon>Bacteria</taxon>
        <taxon>Pseudomonadati</taxon>
        <taxon>Pseudomonadota</taxon>
        <taxon>Gammaproteobacteria</taxon>
        <taxon>Oceanospirillales</taxon>
        <taxon>Oceanospirillaceae</taxon>
        <taxon>Maribrevibacterium</taxon>
    </lineage>
</organism>
<dbReference type="EMBL" id="VFRR01000003">
    <property type="protein sequence ID" value="TPE54994.1"/>
    <property type="molecule type" value="Genomic_DNA"/>
</dbReference>
<dbReference type="PROSITE" id="PS51257">
    <property type="entry name" value="PROKAR_LIPOPROTEIN"/>
    <property type="match status" value="1"/>
</dbReference>
<sequence length="341" mass="37967">MKPTKVAIVKVFLMALFGMGLVACDSRYAPLAAFDDYQEALSRSQWVSIEESFPATPIPLPELRQRQYVLSEFDVGLLDFLSLQQCDVGLVAGKRNSILGKVMPPSQRLIYELEIIRAIESCDVIDDALHGELLTVAAVKRQELPLAYFNSLWAGEEAKAFFSLANGYIPMSPAQSAFQPLISTLADLTLIQENLATVPQVSSERFEAHQKVLLESEYAGRLLVTIQGISQSLNQVTAAINPLANQPGICGAPLTFLKTQFETHYVKVLQPYMARIQTVAYRILPELEKLLSAPKHFPTPEWQTFAEQFSMTTSTSVWSRYQAASRAHAKAWSTLFSRCQS</sequence>
<dbReference type="OrthoDB" id="6997572at2"/>
<dbReference type="Pfam" id="PF11279">
    <property type="entry name" value="DUF3080"/>
    <property type="match status" value="1"/>
</dbReference>
<accession>A0A501X3E8</accession>
<evidence type="ECO:0000313" key="2">
    <source>
        <dbReference type="Proteomes" id="UP000315901"/>
    </source>
</evidence>
<name>A0A501X3E8_9GAMM</name>
<dbReference type="AlphaFoldDB" id="A0A501X3E8"/>
<dbReference type="InterPro" id="IPR021431">
    <property type="entry name" value="DUF3080"/>
</dbReference>
<dbReference type="RefSeq" id="WP_140587162.1">
    <property type="nucleotide sequence ID" value="NZ_VFRR01000003.1"/>
</dbReference>
<gene>
    <name evidence="1" type="ORF">FJM67_02765</name>
</gene>